<evidence type="ECO:0000313" key="2">
    <source>
        <dbReference type="EMBL" id="CAJ1002863.1"/>
    </source>
</evidence>
<organism evidence="2 3">
    <name type="scientific">Brevibacillus aydinogluensis</name>
    <dbReference type="NCBI Taxonomy" id="927786"/>
    <lineage>
        <taxon>Bacteria</taxon>
        <taxon>Bacillati</taxon>
        <taxon>Bacillota</taxon>
        <taxon>Bacilli</taxon>
        <taxon>Bacillales</taxon>
        <taxon>Paenibacillaceae</taxon>
        <taxon>Brevibacillus</taxon>
    </lineage>
</organism>
<accession>A0AA48RCG8</accession>
<gene>
    <name evidence="2" type="ORF">BSPP4475_11100</name>
</gene>
<reference evidence="2" key="1">
    <citation type="submission" date="2023-07" db="EMBL/GenBank/DDBJ databases">
        <authorList>
            <person name="Ivanov I."/>
            <person name="Teneva D."/>
            <person name="Stoikov I."/>
        </authorList>
    </citation>
    <scope>NUCLEOTIDE SEQUENCE</scope>
    <source>
        <strain evidence="2">4475</strain>
    </source>
</reference>
<protein>
    <submittedName>
        <fullName evidence="2">Polyprotein protein</fullName>
    </submittedName>
</protein>
<dbReference type="AlphaFoldDB" id="A0AA48RCG8"/>
<sequence length="154" mass="16723">MTTRKWRNPYAPIPSRKLSDKVQEVSLAVTPRKTVPEVTDLRSSVSRMRSNIKGISSTIRQVEETMDTLYGAMQLFERLGKRSAEAADTEKPAGKRQSAETSSPANEAAEGNNGGGNLLGNIDINQLLSLLQSPLVQSLLNQTANGAAKRKKEG</sequence>
<proteinExistence type="predicted"/>
<evidence type="ECO:0000256" key="1">
    <source>
        <dbReference type="SAM" id="MobiDB-lite"/>
    </source>
</evidence>
<name>A0AA48RCG8_9BACL</name>
<keyword evidence="3" id="KW-1185">Reference proteome</keyword>
<dbReference type="RefSeq" id="WP_171564993.1">
    <property type="nucleotide sequence ID" value="NZ_JAUSVZ010000004.1"/>
</dbReference>
<dbReference type="Proteomes" id="UP001189619">
    <property type="component" value="Chromosome"/>
</dbReference>
<dbReference type="EMBL" id="OY569118">
    <property type="protein sequence ID" value="CAJ1002863.1"/>
    <property type="molecule type" value="Genomic_DNA"/>
</dbReference>
<evidence type="ECO:0000313" key="3">
    <source>
        <dbReference type="Proteomes" id="UP001189619"/>
    </source>
</evidence>
<dbReference type="KEGG" id="bayd:BSPP4475_11100"/>
<feature type="compositionally biased region" description="Basic and acidic residues" evidence="1">
    <location>
        <begin position="81"/>
        <end position="93"/>
    </location>
</feature>
<feature type="region of interest" description="Disordered" evidence="1">
    <location>
        <begin position="81"/>
        <end position="115"/>
    </location>
</feature>